<accession>A0A1G2AZR3</accession>
<dbReference type="InterPro" id="IPR011835">
    <property type="entry name" value="GS/SS"/>
</dbReference>
<dbReference type="GO" id="GO:0005978">
    <property type="term" value="P:glycogen biosynthetic process"/>
    <property type="evidence" value="ECO:0007669"/>
    <property type="project" value="UniProtKB-UniRule"/>
</dbReference>
<evidence type="ECO:0000256" key="7">
    <source>
        <dbReference type="HAMAP-Rule" id="MF_00484"/>
    </source>
</evidence>
<reference evidence="10 11" key="1">
    <citation type="journal article" date="2016" name="Nat. Commun.">
        <title>Thousands of microbial genomes shed light on interconnected biogeochemical processes in an aquifer system.</title>
        <authorList>
            <person name="Anantharaman K."/>
            <person name="Brown C.T."/>
            <person name="Hug L.A."/>
            <person name="Sharon I."/>
            <person name="Castelle C.J."/>
            <person name="Probst A.J."/>
            <person name="Thomas B.C."/>
            <person name="Singh A."/>
            <person name="Wilkins M.J."/>
            <person name="Karaoz U."/>
            <person name="Brodie E.L."/>
            <person name="Williams K.H."/>
            <person name="Hubbard S.S."/>
            <person name="Banfield J.F."/>
        </authorList>
    </citation>
    <scope>NUCLEOTIDE SEQUENCE [LARGE SCALE GENOMIC DNA]</scope>
</reference>
<sequence>MEVVFIASEVAPIAKVGGLADVVGALPIALSKIGVATRVILPKYGVIDLSSIPHTTPFPNLTVPWNGGRELVHVHEAQLPHSSVPLFLIEHDALLSQDGIYPPSDIVSETTRFAFFNRAVMALLETARWPIDIIHCHDWQSSWIPILLTTSKIKSGGKTPKTLLTIHNLAMQGIASDDEIWRFLMIDPQVALQQNDGKANFLRQGILTADAINTVSPTYAQEILTSEYGAGLETVLAKREKHLAGIVNGIDYERFNPETDPQIRENYSINTIERKEKNKSVLQKLCKLPLDPSLPLIGLVSRLTDQKGIDLTTKLGKRLFKHGLQLIVLGTGYPEIEQSLRELAKQFPHAMHVSITFDAELAQKIYAGADMFLMPSRFEPCGLGQLIAMRYGTVPIVRATGGLKDTVEPIGQNGSTGDGFVFDAPTPEALLNAVRDAVALFQNKKVWHTICQRIMKKNFSWEESSRKYAALYSSMLSRT</sequence>
<dbReference type="SUPFAM" id="SSF53756">
    <property type="entry name" value="UDP-Glycosyltransferase/glycogen phosphorylase"/>
    <property type="match status" value="1"/>
</dbReference>
<dbReference type="GO" id="GO:0004373">
    <property type="term" value="F:alpha-1,4-glucan glucosyltransferase (UDP-glucose donor) activity"/>
    <property type="evidence" value="ECO:0007669"/>
    <property type="project" value="InterPro"/>
</dbReference>
<dbReference type="Pfam" id="PF08323">
    <property type="entry name" value="Glyco_transf_5"/>
    <property type="match status" value="1"/>
</dbReference>
<evidence type="ECO:0000256" key="4">
    <source>
        <dbReference type="ARBA" id="ARBA00022676"/>
    </source>
</evidence>
<organism evidence="10 11">
    <name type="scientific">Candidatus Kerfeldbacteria bacterium RIFCSPLOWO2_01_FULL_48_11</name>
    <dbReference type="NCBI Taxonomy" id="1798543"/>
    <lineage>
        <taxon>Bacteria</taxon>
        <taxon>Candidatus Kerfeldiibacteriota</taxon>
    </lineage>
</organism>
<comment type="caution">
    <text evidence="10">The sequence shown here is derived from an EMBL/GenBank/DDBJ whole genome shotgun (WGS) entry which is preliminary data.</text>
</comment>
<gene>
    <name evidence="7" type="primary">glgA</name>
    <name evidence="10" type="ORF">A2898_05355</name>
</gene>
<evidence type="ECO:0000256" key="3">
    <source>
        <dbReference type="ARBA" id="ARBA00010281"/>
    </source>
</evidence>
<dbReference type="InterPro" id="IPR013534">
    <property type="entry name" value="Starch_synth_cat_dom"/>
</dbReference>
<evidence type="ECO:0000259" key="8">
    <source>
        <dbReference type="Pfam" id="PF00534"/>
    </source>
</evidence>
<comment type="catalytic activity">
    <reaction evidence="1 7">
        <text>[(1-&gt;4)-alpha-D-glucosyl](n) + ADP-alpha-D-glucose = [(1-&gt;4)-alpha-D-glucosyl](n+1) + ADP + H(+)</text>
        <dbReference type="Rhea" id="RHEA:18189"/>
        <dbReference type="Rhea" id="RHEA-COMP:9584"/>
        <dbReference type="Rhea" id="RHEA-COMP:9587"/>
        <dbReference type="ChEBI" id="CHEBI:15378"/>
        <dbReference type="ChEBI" id="CHEBI:15444"/>
        <dbReference type="ChEBI" id="CHEBI:57498"/>
        <dbReference type="ChEBI" id="CHEBI:456216"/>
        <dbReference type="EC" id="2.4.1.21"/>
    </reaction>
</comment>
<keyword evidence="5 7" id="KW-0808">Transferase</keyword>
<dbReference type="NCBIfam" id="TIGR02095">
    <property type="entry name" value="glgA"/>
    <property type="match status" value="1"/>
</dbReference>
<comment type="similarity">
    <text evidence="3 7">Belongs to the glycosyltransferase 1 family. Bacterial/plant glycogen synthase subfamily.</text>
</comment>
<dbReference type="InterPro" id="IPR001296">
    <property type="entry name" value="Glyco_trans_1"/>
</dbReference>
<dbReference type="STRING" id="1798543.A2898_05355"/>
<evidence type="ECO:0000256" key="1">
    <source>
        <dbReference type="ARBA" id="ARBA00001478"/>
    </source>
</evidence>
<evidence type="ECO:0000256" key="2">
    <source>
        <dbReference type="ARBA" id="ARBA00002764"/>
    </source>
</evidence>
<evidence type="ECO:0000313" key="11">
    <source>
        <dbReference type="Proteomes" id="UP000179164"/>
    </source>
</evidence>
<keyword evidence="4 7" id="KW-0328">Glycosyltransferase</keyword>
<evidence type="ECO:0000256" key="6">
    <source>
        <dbReference type="ARBA" id="ARBA00023056"/>
    </source>
</evidence>
<comment type="function">
    <text evidence="2 7">Synthesizes alpha-1,4-glucan chains using ADP-glucose.</text>
</comment>
<comment type="pathway">
    <text evidence="7">Glycan biosynthesis; glycogen biosynthesis.</text>
</comment>
<dbReference type="Proteomes" id="UP000179164">
    <property type="component" value="Unassembled WGS sequence"/>
</dbReference>
<dbReference type="Pfam" id="PF00534">
    <property type="entry name" value="Glycos_transf_1"/>
    <property type="match status" value="1"/>
</dbReference>
<dbReference type="UniPathway" id="UPA00164"/>
<proteinExistence type="inferred from homology"/>
<evidence type="ECO:0000259" key="9">
    <source>
        <dbReference type="Pfam" id="PF08323"/>
    </source>
</evidence>
<dbReference type="EMBL" id="MHKE01000020">
    <property type="protein sequence ID" value="OGY82431.1"/>
    <property type="molecule type" value="Genomic_DNA"/>
</dbReference>
<dbReference type="PANTHER" id="PTHR45825:SF11">
    <property type="entry name" value="ALPHA AMYLASE DOMAIN-CONTAINING PROTEIN"/>
    <property type="match status" value="1"/>
</dbReference>
<evidence type="ECO:0000313" key="10">
    <source>
        <dbReference type="EMBL" id="OGY82431.1"/>
    </source>
</evidence>
<feature type="domain" description="Glycosyl transferase family 1" evidence="8">
    <location>
        <begin position="291"/>
        <end position="438"/>
    </location>
</feature>
<name>A0A1G2AZR3_9BACT</name>
<dbReference type="AlphaFoldDB" id="A0A1G2AZR3"/>
<dbReference type="EC" id="2.4.1.21" evidence="7"/>
<protein>
    <recommendedName>
        <fullName evidence="7">Glycogen synthase</fullName>
        <ecNumber evidence="7">2.4.1.21</ecNumber>
    </recommendedName>
    <alternativeName>
        <fullName evidence="7">Starch [bacterial glycogen] synthase</fullName>
    </alternativeName>
</protein>
<dbReference type="Gene3D" id="3.40.50.2000">
    <property type="entry name" value="Glycogen Phosphorylase B"/>
    <property type="match status" value="2"/>
</dbReference>
<dbReference type="HAMAP" id="MF_00484">
    <property type="entry name" value="Glycogen_synth"/>
    <property type="match status" value="1"/>
</dbReference>
<dbReference type="PANTHER" id="PTHR45825">
    <property type="entry name" value="GRANULE-BOUND STARCH SYNTHASE 1, CHLOROPLASTIC/AMYLOPLASTIC"/>
    <property type="match status" value="1"/>
</dbReference>
<feature type="binding site" evidence="7">
    <location>
        <position position="15"/>
    </location>
    <ligand>
        <name>ADP-alpha-D-glucose</name>
        <dbReference type="ChEBI" id="CHEBI:57498"/>
    </ligand>
</feature>
<dbReference type="GO" id="GO:0009011">
    <property type="term" value="F:alpha-1,4-glucan glucosyltransferase (ADP-glucose donor) activity"/>
    <property type="evidence" value="ECO:0007669"/>
    <property type="project" value="UniProtKB-UniRule"/>
</dbReference>
<evidence type="ECO:0000256" key="5">
    <source>
        <dbReference type="ARBA" id="ARBA00022679"/>
    </source>
</evidence>
<feature type="domain" description="Starch synthase catalytic" evidence="9">
    <location>
        <begin position="3"/>
        <end position="237"/>
    </location>
</feature>
<dbReference type="CDD" id="cd03791">
    <property type="entry name" value="GT5_Glycogen_synthase_DULL1-like"/>
    <property type="match status" value="1"/>
</dbReference>
<keyword evidence="6 7" id="KW-0320">Glycogen biosynthesis</keyword>